<dbReference type="EMBL" id="VFOK01000001">
    <property type="protein sequence ID" value="TQL34680.1"/>
    <property type="molecule type" value="Genomic_DNA"/>
</dbReference>
<sequence length="483" mass="52552">MQQTTIEGVRTLWADMPGPFRAALVVGIGARDETFPTSGLAHLLEHVVMSRIGRRPIDNNAEATTDATVFSAIGERSDVLQFLHDVCLQLARPDTARMAHEAKVIAIESGMYDSPGATIALQARFGWRGPGLAAGPEPALDQVTPEQLLDLVSRLVTRDNCVLAMTGPPGDDIRLPLPDAPARRAPEPTLLPRSTPAMIQAPEGAPVTLSYLTRSPAVGLATILRERLMDRLRHDLGISYDISDDTLPLQAGWLTAIAADFAPDAEPDVARVMREEVLGLANRPPDAGERAHAARMAELQLNDPTQLTGYLGFSAVRLLAGLPVLTPEEMLARELAELEPARLREAAAHAVATMLVHVPMEELPEVVGLAVTTELYDGPTFGDRRHRRRTVRPVPRSLEVSVGEDGISMHLRGEHIGAPWSDVVGVAHHEDQRMVVFADGNTVWLRARDFRDGQRLIETVDRATAGRRFHDPGIDPMAEEPQG</sequence>
<keyword evidence="2" id="KW-1185">Reference proteome</keyword>
<name>A0A542XFT8_9MICO</name>
<dbReference type="Proteomes" id="UP000318336">
    <property type="component" value="Unassembled WGS sequence"/>
</dbReference>
<proteinExistence type="predicted"/>
<accession>A0A542XFT8</accession>
<organism evidence="1 2">
    <name type="scientific">Barrientosiimonas humi</name>
    <dbReference type="NCBI Taxonomy" id="999931"/>
    <lineage>
        <taxon>Bacteria</taxon>
        <taxon>Bacillati</taxon>
        <taxon>Actinomycetota</taxon>
        <taxon>Actinomycetes</taxon>
        <taxon>Micrococcales</taxon>
        <taxon>Dermacoccaceae</taxon>
        <taxon>Barrientosiimonas</taxon>
    </lineage>
</organism>
<protein>
    <submittedName>
        <fullName evidence="1">Putative Zn-dependent peptidase</fullName>
    </submittedName>
</protein>
<dbReference type="InterPro" id="IPR011249">
    <property type="entry name" value="Metalloenz_LuxS/M16"/>
</dbReference>
<dbReference type="AlphaFoldDB" id="A0A542XFT8"/>
<dbReference type="GO" id="GO:0046872">
    <property type="term" value="F:metal ion binding"/>
    <property type="evidence" value="ECO:0007669"/>
    <property type="project" value="InterPro"/>
</dbReference>
<dbReference type="SUPFAM" id="SSF63411">
    <property type="entry name" value="LuxS/MPP-like metallohydrolase"/>
    <property type="match status" value="1"/>
</dbReference>
<dbReference type="OrthoDB" id="3798591at2"/>
<evidence type="ECO:0000313" key="1">
    <source>
        <dbReference type="EMBL" id="TQL34680.1"/>
    </source>
</evidence>
<dbReference type="RefSeq" id="WP_142007047.1">
    <property type="nucleotide sequence ID" value="NZ_CAJTBP010000001.1"/>
</dbReference>
<reference evidence="1 2" key="1">
    <citation type="submission" date="2019-06" db="EMBL/GenBank/DDBJ databases">
        <title>Sequencing the genomes of 1000 actinobacteria strains.</title>
        <authorList>
            <person name="Klenk H.-P."/>
        </authorList>
    </citation>
    <scope>NUCLEOTIDE SEQUENCE [LARGE SCALE GENOMIC DNA]</scope>
    <source>
        <strain evidence="1 2">DSM 24617</strain>
    </source>
</reference>
<dbReference type="Gene3D" id="3.30.830.10">
    <property type="entry name" value="Metalloenzyme, LuxS/M16 peptidase-like"/>
    <property type="match status" value="2"/>
</dbReference>
<evidence type="ECO:0000313" key="2">
    <source>
        <dbReference type="Proteomes" id="UP000318336"/>
    </source>
</evidence>
<gene>
    <name evidence="1" type="ORF">FB554_2857</name>
</gene>
<comment type="caution">
    <text evidence="1">The sequence shown here is derived from an EMBL/GenBank/DDBJ whole genome shotgun (WGS) entry which is preliminary data.</text>
</comment>